<dbReference type="InterPro" id="IPR036291">
    <property type="entry name" value="NAD(P)-bd_dom_sf"/>
</dbReference>
<evidence type="ECO:0000313" key="6">
    <source>
        <dbReference type="Proteomes" id="UP000019678"/>
    </source>
</evidence>
<dbReference type="PANTHER" id="PTHR43296">
    <property type="entry name" value="PEROXISOMAL 2,4-DIENOYL-COA REDUCTASE"/>
    <property type="match status" value="1"/>
</dbReference>
<dbReference type="STRING" id="1192034.CAP_6015"/>
<name>A0A017TG84_9BACT</name>
<dbReference type="FunFam" id="3.40.50.720:FF:000084">
    <property type="entry name" value="Short-chain dehydrogenase reductase"/>
    <property type="match status" value="1"/>
</dbReference>
<reference evidence="5 6" key="1">
    <citation type="submission" date="2013-05" db="EMBL/GenBank/DDBJ databases">
        <title>Genome assembly of Chondromyces apiculatus DSM 436.</title>
        <authorList>
            <person name="Sharma G."/>
            <person name="Khatri I."/>
            <person name="Kaur C."/>
            <person name="Mayilraj S."/>
            <person name="Subramanian S."/>
        </authorList>
    </citation>
    <scope>NUCLEOTIDE SEQUENCE [LARGE SCALE GENOMIC DNA]</scope>
    <source>
        <strain evidence="5 6">DSM 436</strain>
    </source>
</reference>
<evidence type="ECO:0000313" key="5">
    <source>
        <dbReference type="EMBL" id="EYF08254.1"/>
    </source>
</evidence>
<dbReference type="NCBIfam" id="NF005752">
    <property type="entry name" value="PRK07576.1"/>
    <property type="match status" value="1"/>
</dbReference>
<dbReference type="PANTHER" id="PTHR43296:SF2">
    <property type="entry name" value="PEROXISOMAL 2,4-DIENOYL-COA REDUCTASE [(3E)-ENOYL-COA-PRODUCING]"/>
    <property type="match status" value="1"/>
</dbReference>
<dbReference type="Gene3D" id="3.40.50.720">
    <property type="entry name" value="NAD(P)-binding Rossmann-like Domain"/>
    <property type="match status" value="1"/>
</dbReference>
<evidence type="ECO:0000259" key="4">
    <source>
        <dbReference type="SMART" id="SM00822"/>
    </source>
</evidence>
<dbReference type="CDD" id="cd05369">
    <property type="entry name" value="TER_DECR_SDR_a"/>
    <property type="match status" value="1"/>
</dbReference>
<dbReference type="Pfam" id="PF13561">
    <property type="entry name" value="adh_short_C2"/>
    <property type="match status" value="1"/>
</dbReference>
<dbReference type="SUPFAM" id="SSF51735">
    <property type="entry name" value="NAD(P)-binding Rossmann-fold domains"/>
    <property type="match status" value="1"/>
</dbReference>
<dbReference type="InterPro" id="IPR045017">
    <property type="entry name" value="DECR2-like"/>
</dbReference>
<dbReference type="InterPro" id="IPR002347">
    <property type="entry name" value="SDR_fam"/>
</dbReference>
<sequence>MQGKTAFVTGGTSGINLAIAARFVRAGARVTVLGRNPEKAARAQAHLAAQGGDALALTADVRDYAAVAGALAKSVEAYGPIDILVNGAAGNFPAPALGMSSNGFKAVVDIDLVGTFNACRAAFEHLRRPGASVLSISAGQAQHPAVVQAHVCAAKAGVDMLTRVLAMEWGPLGVRVNGIAPGPIAGTEGMQRLAPTEEIRSKVTEAIPLQRFGTVDEMAEIALFLVSPAASYITGTVLIADGGHMLGGFGLKPMG</sequence>
<dbReference type="EMBL" id="ASRX01000005">
    <property type="protein sequence ID" value="EYF08254.1"/>
    <property type="molecule type" value="Genomic_DNA"/>
</dbReference>
<organism evidence="5 6">
    <name type="scientific">Chondromyces apiculatus DSM 436</name>
    <dbReference type="NCBI Taxonomy" id="1192034"/>
    <lineage>
        <taxon>Bacteria</taxon>
        <taxon>Pseudomonadati</taxon>
        <taxon>Myxococcota</taxon>
        <taxon>Polyangia</taxon>
        <taxon>Polyangiales</taxon>
        <taxon>Polyangiaceae</taxon>
        <taxon>Chondromyces</taxon>
    </lineage>
</organism>
<comment type="caution">
    <text evidence="5">The sequence shown here is derived from an EMBL/GenBank/DDBJ whole genome shotgun (WGS) entry which is preliminary data.</text>
</comment>
<gene>
    <name evidence="5" type="ORF">CAP_6015</name>
</gene>
<dbReference type="eggNOG" id="COG1028">
    <property type="taxonomic scope" value="Bacteria"/>
</dbReference>
<evidence type="ECO:0000256" key="1">
    <source>
        <dbReference type="ARBA" id="ARBA00006484"/>
    </source>
</evidence>
<proteinExistence type="inferred from homology"/>
<feature type="domain" description="Ketoreductase" evidence="4">
    <location>
        <begin position="4"/>
        <end position="182"/>
    </location>
</feature>
<dbReference type="PRINTS" id="PR00081">
    <property type="entry name" value="GDHRDH"/>
</dbReference>
<keyword evidence="2" id="KW-0521">NADP</keyword>
<dbReference type="GO" id="GO:0009062">
    <property type="term" value="P:fatty acid catabolic process"/>
    <property type="evidence" value="ECO:0007669"/>
    <property type="project" value="InterPro"/>
</dbReference>
<dbReference type="Proteomes" id="UP000019678">
    <property type="component" value="Unassembled WGS sequence"/>
</dbReference>
<evidence type="ECO:0000256" key="2">
    <source>
        <dbReference type="ARBA" id="ARBA00022857"/>
    </source>
</evidence>
<dbReference type="GO" id="GO:0008670">
    <property type="term" value="F:2,4-dienoyl-CoA reductase (NADPH) activity"/>
    <property type="evidence" value="ECO:0007669"/>
    <property type="project" value="InterPro"/>
</dbReference>
<keyword evidence="6" id="KW-1185">Reference proteome</keyword>
<accession>A0A017TG84</accession>
<dbReference type="AlphaFoldDB" id="A0A017TG84"/>
<comment type="similarity">
    <text evidence="1">Belongs to the short-chain dehydrogenases/reductases (SDR) family.</text>
</comment>
<dbReference type="InterPro" id="IPR057326">
    <property type="entry name" value="KR_dom"/>
</dbReference>
<dbReference type="SMART" id="SM00822">
    <property type="entry name" value="PKS_KR"/>
    <property type="match status" value="1"/>
</dbReference>
<evidence type="ECO:0000256" key="3">
    <source>
        <dbReference type="ARBA" id="ARBA00023002"/>
    </source>
</evidence>
<protein>
    <submittedName>
        <fullName evidence="5">Oxidoreductase, short chain dehydrogenase/reductase family</fullName>
    </submittedName>
</protein>
<keyword evidence="3" id="KW-0560">Oxidoreductase</keyword>